<dbReference type="Gene3D" id="3.30.300.130">
    <property type="entry name" value="Fe-S cluster assembly (FSCA)"/>
    <property type="match status" value="1"/>
</dbReference>
<keyword evidence="2" id="KW-1185">Reference proteome</keyword>
<comment type="caution">
    <text evidence="1">The sequence shown here is derived from an EMBL/GenBank/DDBJ whole genome shotgun (WGS) entry which is preliminary data.</text>
</comment>
<organism evidence="1 2">
    <name type="scientific">Molorchus minor</name>
    <dbReference type="NCBI Taxonomy" id="1323400"/>
    <lineage>
        <taxon>Eukaryota</taxon>
        <taxon>Metazoa</taxon>
        <taxon>Ecdysozoa</taxon>
        <taxon>Arthropoda</taxon>
        <taxon>Hexapoda</taxon>
        <taxon>Insecta</taxon>
        <taxon>Pterygota</taxon>
        <taxon>Neoptera</taxon>
        <taxon>Endopterygota</taxon>
        <taxon>Coleoptera</taxon>
        <taxon>Polyphaga</taxon>
        <taxon>Cucujiformia</taxon>
        <taxon>Chrysomeloidea</taxon>
        <taxon>Cerambycidae</taxon>
        <taxon>Lamiinae</taxon>
        <taxon>Monochamini</taxon>
        <taxon>Molorchus</taxon>
    </lineage>
</organism>
<evidence type="ECO:0000313" key="2">
    <source>
        <dbReference type="Proteomes" id="UP001162164"/>
    </source>
</evidence>
<name>A0ABQ9JHV8_9CUCU</name>
<dbReference type="EMBL" id="JAPWTJ010000540">
    <property type="protein sequence ID" value="KAJ8977487.1"/>
    <property type="molecule type" value="Genomic_DNA"/>
</dbReference>
<sequence length="62" mass="7205">MKAVQEHFKVSIGKQLKCEHIQGFQDLIKTIKDPEKPNTLEELNVVYEDGIKVKDPPWEKLT</sequence>
<proteinExistence type="predicted"/>
<dbReference type="Proteomes" id="UP001162164">
    <property type="component" value="Unassembled WGS sequence"/>
</dbReference>
<reference evidence="1" key="1">
    <citation type="journal article" date="2023" name="Insect Mol. Biol.">
        <title>Genome sequencing provides insights into the evolution of gene families encoding plant cell wall-degrading enzymes in longhorned beetles.</title>
        <authorList>
            <person name="Shin N.R."/>
            <person name="Okamura Y."/>
            <person name="Kirsch R."/>
            <person name="Pauchet Y."/>
        </authorList>
    </citation>
    <scope>NUCLEOTIDE SEQUENCE</scope>
    <source>
        <strain evidence="1">MMC_N1</strain>
    </source>
</reference>
<accession>A0ABQ9JHV8</accession>
<dbReference type="InterPro" id="IPR034904">
    <property type="entry name" value="FSCA_dom_sf"/>
</dbReference>
<evidence type="ECO:0000313" key="1">
    <source>
        <dbReference type="EMBL" id="KAJ8977487.1"/>
    </source>
</evidence>
<protein>
    <submittedName>
        <fullName evidence="1">Uncharacterized protein</fullName>
    </submittedName>
</protein>
<gene>
    <name evidence="1" type="ORF">NQ317_001770</name>
</gene>